<dbReference type="HOGENOM" id="CLU_426434_0_0_1"/>
<sequence>MNSSSLPLLRSSCNIVLPPEMFQEISSHLAPSDVLSLSLISRYFHHFLQPVLYHSLDLKSFHCRHVLRFLLRRSYPARYIRKLVLRPSYHYLVSGMTSERAKKKEAEVLRIFHGLVPCLRSLHTFVWDGLFSPGPMHDGIWSELKRSCPKLRNVGSVLGWREAINPDTKLFSFQHLKSFSLIPKYREIDAVSMTDCPSAHDFAELPKDLCEMIAKNSLDLERLTIGCPTTSCNERVFDLRPLMHAYWPKLESLTLGQTYVSAAGPSEDESPSPSATLFSSFIGRHRQSLKRLSIPRHIDSSQAAREHSYPSMTLDSMTSSLEKYAGPLPLSINPKLDIKANSSGLQDLSLCLKPLAFSDMAPLRELLKCCTSLMSLAVWVDFTQDVPDMQVGHTGALGTMLEVSPGLTHLDIRCSTQRAQTFRAIDIHQALLTLPSIQVFKLTKVSHKNRFYDADDMLKTVLRIVRFTSSASTLQKISLWYAWKPWNSYDTIGMIKVGTYDVVHPMSPLSHIPFIKAEECNQEHLEAHLGECRAANILAEVPSATYRTLREVEHGGEMYFLHDSIASMPLSRLSTPAVSTAFPLDSDTSLDDTHTNDCYVPQNGCRAVCVCPHRRYVYDSTCPSTPSFSPWDAPSPPLWAMD</sequence>
<dbReference type="OrthoDB" id="2847287at2759"/>
<gene>
    <name evidence="2" type="ORF">GALMADRAFT_1079775</name>
</gene>
<dbReference type="Pfam" id="PF12937">
    <property type="entry name" value="F-box-like"/>
    <property type="match status" value="1"/>
</dbReference>
<dbReference type="SUPFAM" id="SSF81383">
    <property type="entry name" value="F-box domain"/>
    <property type="match status" value="1"/>
</dbReference>
<accession>A0A067SC47</accession>
<dbReference type="Proteomes" id="UP000027222">
    <property type="component" value="Unassembled WGS sequence"/>
</dbReference>
<name>A0A067SC47_GALM3</name>
<keyword evidence="3" id="KW-1185">Reference proteome</keyword>
<dbReference type="PROSITE" id="PS50181">
    <property type="entry name" value="FBOX"/>
    <property type="match status" value="1"/>
</dbReference>
<evidence type="ECO:0000259" key="1">
    <source>
        <dbReference type="PROSITE" id="PS50181"/>
    </source>
</evidence>
<proteinExistence type="predicted"/>
<dbReference type="InterPro" id="IPR036047">
    <property type="entry name" value="F-box-like_dom_sf"/>
</dbReference>
<feature type="domain" description="F-box" evidence="1">
    <location>
        <begin position="11"/>
        <end position="56"/>
    </location>
</feature>
<dbReference type="EMBL" id="KL142414">
    <property type="protein sequence ID" value="KDR67547.1"/>
    <property type="molecule type" value="Genomic_DNA"/>
</dbReference>
<reference evidence="3" key="1">
    <citation type="journal article" date="2014" name="Proc. Natl. Acad. Sci. U.S.A.">
        <title>Extensive sampling of basidiomycete genomes demonstrates inadequacy of the white-rot/brown-rot paradigm for wood decay fungi.</title>
        <authorList>
            <person name="Riley R."/>
            <person name="Salamov A.A."/>
            <person name="Brown D.W."/>
            <person name="Nagy L.G."/>
            <person name="Floudas D."/>
            <person name="Held B.W."/>
            <person name="Levasseur A."/>
            <person name="Lombard V."/>
            <person name="Morin E."/>
            <person name="Otillar R."/>
            <person name="Lindquist E.A."/>
            <person name="Sun H."/>
            <person name="LaButti K.M."/>
            <person name="Schmutz J."/>
            <person name="Jabbour D."/>
            <person name="Luo H."/>
            <person name="Baker S.E."/>
            <person name="Pisabarro A.G."/>
            <person name="Walton J.D."/>
            <person name="Blanchette R.A."/>
            <person name="Henrissat B."/>
            <person name="Martin F."/>
            <person name="Cullen D."/>
            <person name="Hibbett D.S."/>
            <person name="Grigoriev I.V."/>
        </authorList>
    </citation>
    <scope>NUCLEOTIDE SEQUENCE [LARGE SCALE GENOMIC DNA]</scope>
    <source>
        <strain evidence="3">CBS 339.88</strain>
    </source>
</reference>
<dbReference type="InterPro" id="IPR001810">
    <property type="entry name" value="F-box_dom"/>
</dbReference>
<protein>
    <recommendedName>
        <fullName evidence="1">F-box domain-containing protein</fullName>
    </recommendedName>
</protein>
<organism evidence="2 3">
    <name type="scientific">Galerina marginata (strain CBS 339.88)</name>
    <dbReference type="NCBI Taxonomy" id="685588"/>
    <lineage>
        <taxon>Eukaryota</taxon>
        <taxon>Fungi</taxon>
        <taxon>Dikarya</taxon>
        <taxon>Basidiomycota</taxon>
        <taxon>Agaricomycotina</taxon>
        <taxon>Agaricomycetes</taxon>
        <taxon>Agaricomycetidae</taxon>
        <taxon>Agaricales</taxon>
        <taxon>Agaricineae</taxon>
        <taxon>Strophariaceae</taxon>
        <taxon>Galerina</taxon>
    </lineage>
</organism>
<evidence type="ECO:0000313" key="2">
    <source>
        <dbReference type="EMBL" id="KDR67547.1"/>
    </source>
</evidence>
<evidence type="ECO:0000313" key="3">
    <source>
        <dbReference type="Proteomes" id="UP000027222"/>
    </source>
</evidence>
<dbReference type="AlphaFoldDB" id="A0A067SC47"/>